<dbReference type="Gene3D" id="3.40.50.720">
    <property type="entry name" value="NAD(P)-binding Rossmann-like Domain"/>
    <property type="match status" value="1"/>
</dbReference>
<dbReference type="InterPro" id="IPR036291">
    <property type="entry name" value="NAD(P)-bd_dom_sf"/>
</dbReference>
<evidence type="ECO:0000256" key="2">
    <source>
        <dbReference type="ARBA" id="ARBA00023002"/>
    </source>
</evidence>
<accession>K9F1F8</accession>
<dbReference type="PIRSF" id="PIRSF000126">
    <property type="entry name" value="11-beta-HSD1"/>
    <property type="match status" value="1"/>
</dbReference>
<dbReference type="EMBL" id="AGWL01000005">
    <property type="protein sequence ID" value="EKU95300.1"/>
    <property type="molecule type" value="Genomic_DNA"/>
</dbReference>
<organism evidence="4 5">
    <name type="scientific">Actinobaculum massiliense ACS-171-V-Col2</name>
    <dbReference type="NCBI Taxonomy" id="883066"/>
    <lineage>
        <taxon>Bacteria</taxon>
        <taxon>Bacillati</taxon>
        <taxon>Actinomycetota</taxon>
        <taxon>Actinomycetes</taxon>
        <taxon>Actinomycetales</taxon>
        <taxon>Actinomycetaceae</taxon>
        <taxon>Actinobaculum</taxon>
    </lineage>
</organism>
<dbReference type="HOGENOM" id="CLU_010194_2_1_11"/>
<dbReference type="PRINTS" id="PR00081">
    <property type="entry name" value="GDHRDH"/>
</dbReference>
<dbReference type="Proteomes" id="UP000009888">
    <property type="component" value="Unassembled WGS sequence"/>
</dbReference>
<dbReference type="PATRIC" id="fig|883066.3.peg.1113"/>
<keyword evidence="5" id="KW-1185">Reference proteome</keyword>
<proteinExistence type="inferred from homology"/>
<evidence type="ECO:0000313" key="5">
    <source>
        <dbReference type="Proteomes" id="UP000009888"/>
    </source>
</evidence>
<dbReference type="CDD" id="cd05233">
    <property type="entry name" value="SDR_c"/>
    <property type="match status" value="1"/>
</dbReference>
<dbReference type="PANTHER" id="PTHR44196:SF2">
    <property type="entry name" value="SHORT-CHAIN DEHYDROGENASE-RELATED"/>
    <property type="match status" value="1"/>
</dbReference>
<dbReference type="PRINTS" id="PR00080">
    <property type="entry name" value="SDRFAMILY"/>
</dbReference>
<name>K9F1F8_9ACTO</name>
<dbReference type="GO" id="GO:0016491">
    <property type="term" value="F:oxidoreductase activity"/>
    <property type="evidence" value="ECO:0007669"/>
    <property type="project" value="UniProtKB-KW"/>
</dbReference>
<dbReference type="AlphaFoldDB" id="K9F1F8"/>
<dbReference type="Pfam" id="PF00106">
    <property type="entry name" value="adh_short"/>
    <property type="match status" value="1"/>
</dbReference>
<evidence type="ECO:0000313" key="4">
    <source>
        <dbReference type="EMBL" id="EKU95300.1"/>
    </source>
</evidence>
<comment type="caution">
    <text evidence="4">The sequence shown here is derived from an EMBL/GenBank/DDBJ whole genome shotgun (WGS) entry which is preliminary data.</text>
</comment>
<gene>
    <name evidence="4" type="ORF">HMPREF9233_01061</name>
</gene>
<reference evidence="4 5" key="1">
    <citation type="submission" date="2012-09" db="EMBL/GenBank/DDBJ databases">
        <title>The Genome Sequence of Actinobaculum massiliae ACS-171-V-COL2.</title>
        <authorList>
            <consortium name="The Broad Institute Genome Sequencing Platform"/>
            <person name="Earl A."/>
            <person name="Ward D."/>
            <person name="Feldgarden M."/>
            <person name="Gevers D."/>
            <person name="Saerens B."/>
            <person name="Vaneechoutte M."/>
            <person name="Walker B."/>
            <person name="Young S.K."/>
            <person name="Zeng Q."/>
            <person name="Gargeya S."/>
            <person name="Fitzgerald M."/>
            <person name="Haas B."/>
            <person name="Abouelleil A."/>
            <person name="Alvarado L."/>
            <person name="Arachchi H.M."/>
            <person name="Berlin A."/>
            <person name="Chapman S.B."/>
            <person name="Goldberg J."/>
            <person name="Griggs A."/>
            <person name="Gujja S."/>
            <person name="Hansen M."/>
            <person name="Howarth C."/>
            <person name="Imamovic A."/>
            <person name="Larimer J."/>
            <person name="McCowen C."/>
            <person name="Montmayeur A."/>
            <person name="Murphy C."/>
            <person name="Neiman D."/>
            <person name="Pearson M."/>
            <person name="Priest M."/>
            <person name="Roberts A."/>
            <person name="Saif S."/>
            <person name="Shea T."/>
            <person name="Sisk P."/>
            <person name="Sykes S."/>
            <person name="Wortman J."/>
            <person name="Nusbaum C."/>
            <person name="Birren B."/>
        </authorList>
    </citation>
    <scope>NUCLEOTIDE SEQUENCE [LARGE SCALE GENOMIC DNA]</scope>
    <source>
        <strain evidence="5">ACS-171-V-Col2</strain>
    </source>
</reference>
<keyword evidence="2" id="KW-0560">Oxidoreductase</keyword>
<dbReference type="SUPFAM" id="SSF51735">
    <property type="entry name" value="NAD(P)-binding Rossmann-fold domains"/>
    <property type="match status" value="1"/>
</dbReference>
<dbReference type="eggNOG" id="COG0300">
    <property type="taxonomic scope" value="Bacteria"/>
</dbReference>
<dbReference type="GO" id="GO:0016020">
    <property type="term" value="C:membrane"/>
    <property type="evidence" value="ECO:0007669"/>
    <property type="project" value="TreeGrafter"/>
</dbReference>
<dbReference type="STRING" id="202789.GCA_001457435_01056"/>
<dbReference type="InterPro" id="IPR002347">
    <property type="entry name" value="SDR_fam"/>
</dbReference>
<sequence>MTGGTSGIGLAFARQLGAAGYPLVLVARGQERLEAVRAQFLANGVPCEVIRADLGVDDDVARLCDWMASQQPPIEVFVNNAGSGLYHPIVTDDFEEIENALSLMGRAPVKLGGVAAQVMREASHGRIINISSVQGFVPMGMYAAIKAFIRLWSESLAQELHGTGVSVTAVLPGWVRSGFHANSGGRRSGVPDFLWLDPEQVAKAALRAAERGKTRCIPTARYKVIGFLAEKGPRAAVNAVARALRSSKGASGASRAAAESGGEK</sequence>
<evidence type="ECO:0000256" key="1">
    <source>
        <dbReference type="ARBA" id="ARBA00006484"/>
    </source>
</evidence>
<protein>
    <recommendedName>
        <fullName evidence="6">Short-chain dehydrogenase/reductase SDR</fullName>
    </recommendedName>
</protein>
<comment type="similarity">
    <text evidence="1 3">Belongs to the short-chain dehydrogenases/reductases (SDR) family.</text>
</comment>
<dbReference type="PANTHER" id="PTHR44196">
    <property type="entry name" value="DEHYDROGENASE/REDUCTASE SDR FAMILY MEMBER 7B"/>
    <property type="match status" value="1"/>
</dbReference>
<evidence type="ECO:0000256" key="3">
    <source>
        <dbReference type="RuleBase" id="RU000363"/>
    </source>
</evidence>
<evidence type="ECO:0008006" key="6">
    <source>
        <dbReference type="Google" id="ProtNLM"/>
    </source>
</evidence>